<organism evidence="2 3">
    <name type="scientific">Armillaria tabescens</name>
    <name type="common">Ringless honey mushroom</name>
    <name type="synonym">Agaricus tabescens</name>
    <dbReference type="NCBI Taxonomy" id="1929756"/>
    <lineage>
        <taxon>Eukaryota</taxon>
        <taxon>Fungi</taxon>
        <taxon>Dikarya</taxon>
        <taxon>Basidiomycota</taxon>
        <taxon>Agaricomycotina</taxon>
        <taxon>Agaricomycetes</taxon>
        <taxon>Agaricomycetidae</taxon>
        <taxon>Agaricales</taxon>
        <taxon>Marasmiineae</taxon>
        <taxon>Physalacriaceae</taxon>
        <taxon>Desarmillaria</taxon>
    </lineage>
</organism>
<evidence type="ECO:0000313" key="2">
    <source>
        <dbReference type="EMBL" id="KAK0460440.1"/>
    </source>
</evidence>
<evidence type="ECO:0000259" key="1">
    <source>
        <dbReference type="PROSITE" id="PS50181"/>
    </source>
</evidence>
<proteinExistence type="predicted"/>
<feature type="domain" description="F-box" evidence="1">
    <location>
        <begin position="5"/>
        <end position="57"/>
    </location>
</feature>
<dbReference type="RefSeq" id="XP_060332479.1">
    <property type="nucleotide sequence ID" value="XM_060477173.1"/>
</dbReference>
<dbReference type="PROSITE" id="PS50181">
    <property type="entry name" value="FBOX"/>
    <property type="match status" value="1"/>
</dbReference>
<dbReference type="InterPro" id="IPR001810">
    <property type="entry name" value="F-box_dom"/>
</dbReference>
<gene>
    <name evidence="2" type="ORF">EV420DRAFT_1640985</name>
</gene>
<dbReference type="GeneID" id="85360721"/>
<dbReference type="EMBL" id="JAUEPS010000012">
    <property type="protein sequence ID" value="KAK0460440.1"/>
    <property type="molecule type" value="Genomic_DNA"/>
</dbReference>
<dbReference type="Pfam" id="PF00646">
    <property type="entry name" value="F-box"/>
    <property type="match status" value="1"/>
</dbReference>
<accession>A0AA39TUZ3</accession>
<evidence type="ECO:0000313" key="3">
    <source>
        <dbReference type="Proteomes" id="UP001175211"/>
    </source>
</evidence>
<dbReference type="SUPFAM" id="SSF81383">
    <property type="entry name" value="F-box domain"/>
    <property type="match status" value="1"/>
</dbReference>
<dbReference type="Proteomes" id="UP001175211">
    <property type="component" value="Unassembled WGS sequence"/>
</dbReference>
<dbReference type="InterPro" id="IPR036047">
    <property type="entry name" value="F-box-like_dom_sf"/>
</dbReference>
<keyword evidence="3" id="KW-1185">Reference proteome</keyword>
<name>A0AA39TUZ3_ARMTA</name>
<reference evidence="2" key="1">
    <citation type="submission" date="2023-06" db="EMBL/GenBank/DDBJ databases">
        <authorList>
            <consortium name="Lawrence Berkeley National Laboratory"/>
            <person name="Ahrendt S."/>
            <person name="Sahu N."/>
            <person name="Indic B."/>
            <person name="Wong-Bajracharya J."/>
            <person name="Merenyi Z."/>
            <person name="Ke H.-M."/>
            <person name="Monk M."/>
            <person name="Kocsube S."/>
            <person name="Drula E."/>
            <person name="Lipzen A."/>
            <person name="Balint B."/>
            <person name="Henrissat B."/>
            <person name="Andreopoulos B."/>
            <person name="Martin F.M."/>
            <person name="Harder C.B."/>
            <person name="Rigling D."/>
            <person name="Ford K.L."/>
            <person name="Foster G.D."/>
            <person name="Pangilinan J."/>
            <person name="Papanicolaou A."/>
            <person name="Barry K."/>
            <person name="LaButti K."/>
            <person name="Viragh M."/>
            <person name="Koriabine M."/>
            <person name="Yan M."/>
            <person name="Riley R."/>
            <person name="Champramary S."/>
            <person name="Plett K.L."/>
            <person name="Tsai I.J."/>
            <person name="Slot J."/>
            <person name="Sipos G."/>
            <person name="Plett J."/>
            <person name="Nagy L.G."/>
            <person name="Grigoriev I.V."/>
        </authorList>
    </citation>
    <scope>NUCLEOTIDE SEQUENCE</scope>
    <source>
        <strain evidence="2">CCBAS 213</strain>
    </source>
</reference>
<dbReference type="AlphaFoldDB" id="A0AA39TUZ3"/>
<sequence length="180" mass="20539">MSGSPASLVALPNELLSIILQQIDEKDRLSIAYACRRLNDFVASLSLGRLNKYLQSYSNLWICSGHHTTCPNIVCLKDLCQWVVNPPRIPVMNIKFSDNYLGQLRLLTHYIERFPESERPTVHVHVGYQNRWSDMKTDSQLKKLNTFLTGLAELKCVASFLTPYNDKKAALLDTAKRKNN</sequence>
<comment type="caution">
    <text evidence="2">The sequence shown here is derived from an EMBL/GenBank/DDBJ whole genome shotgun (WGS) entry which is preliminary data.</text>
</comment>
<protein>
    <recommendedName>
        <fullName evidence="1">F-box domain-containing protein</fullName>
    </recommendedName>
</protein>